<accession>A0A319CK20</accession>
<protein>
    <submittedName>
        <fullName evidence="1">Uncharacterized protein</fullName>
    </submittedName>
</protein>
<gene>
    <name evidence="1" type="ORF">BO82DRAFT_304933</name>
</gene>
<evidence type="ECO:0000313" key="1">
    <source>
        <dbReference type="EMBL" id="PYH84181.1"/>
    </source>
</evidence>
<dbReference type="AlphaFoldDB" id="A0A319CK20"/>
<sequence>MDEFPYQKPAVFSSPSSLLIVDEAQASYKDDLFWGVIIKEQLEGAKQTDMRICLVCAYGSPTTGVEPGTFTPATLNTTQRISLTADQAPYSPPIGIFFDRPEFDDAISRKIKYLYFDSFALDEEARDYIFSFTNGHPAAVDGIFTYIYHFYHSKIAHKELSVITKESVTSCLEEQEDVWRYLLHGCSIKRSFPDHRMEDGDADILTEILEHGSMKWNRENAAMGRCYLNGWIHKTLVCDTPNSVGKEYVVLPSRLHEKWVERHIGNEKALLGARFGTLQSLCIAALSRFSVMSLRHCSEGKKLSSGTGCRPVEAQYQDEFYKAFGSIAGRAVPIPSEWSRTKDGRVDFYIPEKKWAIEFLRDHRDIDKHVSRFHKGGAYYDWLQEGRIQEWIVINCATTLHTKVHPEPNLIHAIFLADYTMVRVFDHQGTKLDEARLRN</sequence>
<keyword evidence="2" id="KW-1185">Reference proteome</keyword>
<dbReference type="EMBL" id="KZ821685">
    <property type="protein sequence ID" value="PYH84181.1"/>
    <property type="molecule type" value="Genomic_DNA"/>
</dbReference>
<organism evidence="1 2">
    <name type="scientific">Aspergillus uvarum CBS 121591</name>
    <dbReference type="NCBI Taxonomy" id="1448315"/>
    <lineage>
        <taxon>Eukaryota</taxon>
        <taxon>Fungi</taxon>
        <taxon>Dikarya</taxon>
        <taxon>Ascomycota</taxon>
        <taxon>Pezizomycotina</taxon>
        <taxon>Eurotiomycetes</taxon>
        <taxon>Eurotiomycetidae</taxon>
        <taxon>Eurotiales</taxon>
        <taxon>Aspergillaceae</taxon>
        <taxon>Aspergillus</taxon>
        <taxon>Aspergillus subgen. Circumdati</taxon>
    </lineage>
</organism>
<dbReference type="Proteomes" id="UP000248340">
    <property type="component" value="Unassembled WGS sequence"/>
</dbReference>
<proteinExistence type="predicted"/>
<evidence type="ECO:0000313" key="2">
    <source>
        <dbReference type="Proteomes" id="UP000248340"/>
    </source>
</evidence>
<dbReference type="RefSeq" id="XP_025494381.1">
    <property type="nucleotide sequence ID" value="XM_025632205.1"/>
</dbReference>
<reference evidence="1 2" key="1">
    <citation type="submission" date="2016-12" db="EMBL/GenBank/DDBJ databases">
        <title>The genomes of Aspergillus section Nigri reveals drivers in fungal speciation.</title>
        <authorList>
            <consortium name="DOE Joint Genome Institute"/>
            <person name="Vesth T.C."/>
            <person name="Nybo J."/>
            <person name="Theobald S."/>
            <person name="Brandl J."/>
            <person name="Frisvad J.C."/>
            <person name="Nielsen K.F."/>
            <person name="Lyhne E.K."/>
            <person name="Kogle M.E."/>
            <person name="Kuo A."/>
            <person name="Riley R."/>
            <person name="Clum A."/>
            <person name="Nolan M."/>
            <person name="Lipzen A."/>
            <person name="Salamov A."/>
            <person name="Henrissat B."/>
            <person name="Wiebenga A."/>
            <person name="De Vries R.P."/>
            <person name="Grigoriev I.V."/>
            <person name="Mortensen U.H."/>
            <person name="Andersen M.R."/>
            <person name="Baker S.E."/>
        </authorList>
    </citation>
    <scope>NUCLEOTIDE SEQUENCE [LARGE SCALE GENOMIC DNA]</scope>
    <source>
        <strain evidence="1 2">CBS 121591</strain>
    </source>
</reference>
<dbReference type="VEuPathDB" id="FungiDB:BO82DRAFT_304933"/>
<dbReference type="OrthoDB" id="2364732at2759"/>
<dbReference type="GeneID" id="37134946"/>
<dbReference type="STRING" id="1448315.A0A319CK20"/>
<name>A0A319CK20_9EURO</name>